<dbReference type="RefSeq" id="WP_317488226.1">
    <property type="nucleotide sequence ID" value="NZ_CP136051.1"/>
</dbReference>
<accession>A0ABZ0IMB9</accession>
<organism evidence="3 4">
    <name type="scientific">Imperialibacter roseus</name>
    <dbReference type="NCBI Taxonomy" id="1324217"/>
    <lineage>
        <taxon>Bacteria</taxon>
        <taxon>Pseudomonadati</taxon>
        <taxon>Bacteroidota</taxon>
        <taxon>Cytophagia</taxon>
        <taxon>Cytophagales</taxon>
        <taxon>Flammeovirgaceae</taxon>
        <taxon>Imperialibacter</taxon>
    </lineage>
</organism>
<proteinExistence type="predicted"/>
<dbReference type="InterPro" id="IPR050138">
    <property type="entry name" value="DHOase/Allantoinase_Hydrolase"/>
</dbReference>
<dbReference type="InterPro" id="IPR004722">
    <property type="entry name" value="DHOase"/>
</dbReference>
<dbReference type="Pfam" id="PF12890">
    <property type="entry name" value="DHOase"/>
    <property type="match status" value="1"/>
</dbReference>
<sequence>MSSLYLKGVKLINPSSEFHLKKVHLSIKNGKIDYLGLKETNSAGKIIEGKDLIVTPGWFDLRANFCDPGMEHKEDLNSGLKAAAAGGFSDVCLLPDTHPTIQTKNDIEYLKSKGRGKVTTVHPMAAVTLGRKGEELSEMIDLHHAGAVAFTDGHDPIWNTDILLKTLQYLQPLNGLLMNRPEDKWLAKFGVMHEGVQSTRLGMRGVPVAGETIMVERDLRILEYAGGKIHFSQVSSAEAVDMIKKAKKRGLAVTCDVSVHHLCFNDTYLSTFDTNYKVSPPFRTEKDRKALIAGVKDGTIDTIVSAHEPQDEESKKLEFDLAEFGITGLQTLWPVLNQLDLKGELSLEQSLPAVFDGPRKVLGLPAVALEVGADACLTVASTSTRWMLDKKTNLSKSVNNPFFGKELTGMVAAVANNGLVQIIN</sequence>
<dbReference type="PANTHER" id="PTHR43668:SF2">
    <property type="entry name" value="ALLANTOINASE"/>
    <property type="match status" value="1"/>
</dbReference>
<dbReference type="SUPFAM" id="SSF51338">
    <property type="entry name" value="Composite domain of metallo-dependent hydrolases"/>
    <property type="match status" value="1"/>
</dbReference>
<dbReference type="Gene3D" id="3.20.20.140">
    <property type="entry name" value="Metal-dependent hydrolases"/>
    <property type="match status" value="1"/>
</dbReference>
<dbReference type="SUPFAM" id="SSF51556">
    <property type="entry name" value="Metallo-dependent hydrolases"/>
    <property type="match status" value="1"/>
</dbReference>
<keyword evidence="4" id="KW-1185">Reference proteome</keyword>
<name>A0ABZ0IMB9_9BACT</name>
<keyword evidence="1" id="KW-0665">Pyrimidine biosynthesis</keyword>
<evidence type="ECO:0000313" key="3">
    <source>
        <dbReference type="EMBL" id="WOK05465.1"/>
    </source>
</evidence>
<dbReference type="PANTHER" id="PTHR43668">
    <property type="entry name" value="ALLANTOINASE"/>
    <property type="match status" value="1"/>
</dbReference>
<dbReference type="InterPro" id="IPR032466">
    <property type="entry name" value="Metal_Hydrolase"/>
</dbReference>
<evidence type="ECO:0000256" key="1">
    <source>
        <dbReference type="ARBA" id="ARBA00022975"/>
    </source>
</evidence>
<protein>
    <submittedName>
        <fullName evidence="3">Dihydroorotase</fullName>
    </submittedName>
</protein>
<evidence type="ECO:0000313" key="4">
    <source>
        <dbReference type="Proteomes" id="UP001302349"/>
    </source>
</evidence>
<dbReference type="EMBL" id="CP136051">
    <property type="protein sequence ID" value="WOK05465.1"/>
    <property type="molecule type" value="Genomic_DNA"/>
</dbReference>
<evidence type="ECO:0000259" key="2">
    <source>
        <dbReference type="Pfam" id="PF12890"/>
    </source>
</evidence>
<dbReference type="Proteomes" id="UP001302349">
    <property type="component" value="Chromosome"/>
</dbReference>
<dbReference type="CDD" id="cd01317">
    <property type="entry name" value="DHOase_IIa"/>
    <property type="match status" value="1"/>
</dbReference>
<gene>
    <name evidence="3" type="ORF">RT717_20535</name>
</gene>
<reference evidence="3 4" key="1">
    <citation type="journal article" date="2023" name="Microbiol. Resour. Announc.">
        <title>Complete Genome Sequence of Imperialibacter roseus strain P4T.</title>
        <authorList>
            <person name="Tizabi D.R."/>
            <person name="Bachvaroff T."/>
            <person name="Hill R.T."/>
        </authorList>
    </citation>
    <scope>NUCLEOTIDE SEQUENCE [LARGE SCALE GENOMIC DNA]</scope>
    <source>
        <strain evidence="3 4">P4T</strain>
    </source>
</reference>
<dbReference type="InterPro" id="IPR024403">
    <property type="entry name" value="DHOase_cat"/>
</dbReference>
<dbReference type="InterPro" id="IPR011059">
    <property type="entry name" value="Metal-dep_hydrolase_composite"/>
</dbReference>
<dbReference type="NCBIfam" id="TIGR00857">
    <property type="entry name" value="pyrC_multi"/>
    <property type="match status" value="1"/>
</dbReference>
<dbReference type="Gene3D" id="2.30.40.10">
    <property type="entry name" value="Urease, subunit C, domain 1"/>
    <property type="match status" value="1"/>
</dbReference>
<feature type="domain" description="Dihydroorotase catalytic" evidence="2">
    <location>
        <begin position="53"/>
        <end position="238"/>
    </location>
</feature>